<keyword evidence="2 6" id="KW-0808">Transferase</keyword>
<name>A0ABW3FHT1_9HYPH</name>
<dbReference type="EC" id="2.3.1.184" evidence="6"/>
<evidence type="ECO:0000256" key="1">
    <source>
        <dbReference type="ARBA" id="ARBA00022654"/>
    </source>
</evidence>
<reference evidence="8" key="1">
    <citation type="journal article" date="2019" name="Int. J. Syst. Evol. Microbiol.">
        <title>The Global Catalogue of Microorganisms (GCM) 10K type strain sequencing project: providing services to taxonomists for standard genome sequencing and annotation.</title>
        <authorList>
            <consortium name="The Broad Institute Genomics Platform"/>
            <consortium name="The Broad Institute Genome Sequencing Center for Infectious Disease"/>
            <person name="Wu L."/>
            <person name="Ma J."/>
        </authorList>
    </citation>
    <scope>NUCLEOTIDE SEQUENCE [LARGE SCALE GENOMIC DNA]</scope>
    <source>
        <strain evidence="8">CCUG 60023</strain>
    </source>
</reference>
<comment type="caution">
    <text evidence="7">The sequence shown here is derived from an EMBL/GenBank/DDBJ whole genome shotgun (WGS) entry which is preliminary data.</text>
</comment>
<dbReference type="Proteomes" id="UP001597101">
    <property type="component" value="Unassembled WGS sequence"/>
</dbReference>
<evidence type="ECO:0000313" key="7">
    <source>
        <dbReference type="EMBL" id="MFD0916445.1"/>
    </source>
</evidence>
<keyword evidence="3 6" id="KW-0949">S-adenosyl-L-methionine</keyword>
<keyword evidence="1 5" id="KW-0673">Quorum sensing</keyword>
<dbReference type="Gene3D" id="3.40.630.30">
    <property type="match status" value="1"/>
</dbReference>
<dbReference type="PANTHER" id="PTHR39322:SF1">
    <property type="entry name" value="ISOVALERYL-HOMOSERINE LACTONE SYNTHASE"/>
    <property type="match status" value="1"/>
</dbReference>
<evidence type="ECO:0000256" key="3">
    <source>
        <dbReference type="ARBA" id="ARBA00022691"/>
    </source>
</evidence>
<sequence length="218" mass="24597">MIHIVEQFNKHLYKSQLEQMHKQRAFVFGERLGWDVSVTDDGLEIDEYDHNEAVYLLNLDPTNDSVLGSLRLLPTTCPTLLKDVFYDTMPDGMEFESPTIWECTRFCVDERRLDTPASRARISCVSEELLVGIGEIGCAAGIKTIVGNFVPAMLKLYKRAHCKVDVLGRTDRFGPTVYLGAFHVSEEILENMKSVLGIENPVIENRNGTSYFSTEQAA</sequence>
<dbReference type="PROSITE" id="PS51187">
    <property type="entry name" value="AUTOINDUCER_SYNTH_2"/>
    <property type="match status" value="1"/>
</dbReference>
<comment type="catalytic activity">
    <reaction evidence="6">
        <text>a fatty acyl-[ACP] + S-adenosyl-L-methionine = an N-acyl-L-homoserine lactone + S-methyl-5'-thioadenosine + holo-[ACP] + H(+)</text>
        <dbReference type="Rhea" id="RHEA:10096"/>
        <dbReference type="Rhea" id="RHEA-COMP:9685"/>
        <dbReference type="Rhea" id="RHEA-COMP:14125"/>
        <dbReference type="ChEBI" id="CHEBI:15378"/>
        <dbReference type="ChEBI" id="CHEBI:17509"/>
        <dbReference type="ChEBI" id="CHEBI:55474"/>
        <dbReference type="ChEBI" id="CHEBI:59789"/>
        <dbReference type="ChEBI" id="CHEBI:64479"/>
        <dbReference type="ChEBI" id="CHEBI:138651"/>
        <dbReference type="EC" id="2.3.1.184"/>
    </reaction>
</comment>
<evidence type="ECO:0000256" key="5">
    <source>
        <dbReference type="PROSITE-ProRule" id="PRU00533"/>
    </source>
</evidence>
<keyword evidence="8" id="KW-1185">Reference proteome</keyword>
<evidence type="ECO:0000313" key="8">
    <source>
        <dbReference type="Proteomes" id="UP001597101"/>
    </source>
</evidence>
<dbReference type="PRINTS" id="PR01549">
    <property type="entry name" value="AUTOINDCRSYN"/>
</dbReference>
<accession>A0ABW3FHT1</accession>
<evidence type="ECO:0000256" key="6">
    <source>
        <dbReference type="RuleBase" id="RU361135"/>
    </source>
</evidence>
<comment type="similarity">
    <text evidence="5 6">Belongs to the autoinducer synthase family.</text>
</comment>
<gene>
    <name evidence="7" type="ORF">ACFQ14_08505</name>
</gene>
<dbReference type="RefSeq" id="WP_377212299.1">
    <property type="nucleotide sequence ID" value="NZ_JBHTJV010000005.1"/>
</dbReference>
<organism evidence="7 8">
    <name type="scientific">Pseudahrensia aquimaris</name>
    <dbReference type="NCBI Taxonomy" id="744461"/>
    <lineage>
        <taxon>Bacteria</taxon>
        <taxon>Pseudomonadati</taxon>
        <taxon>Pseudomonadota</taxon>
        <taxon>Alphaproteobacteria</taxon>
        <taxon>Hyphomicrobiales</taxon>
        <taxon>Ahrensiaceae</taxon>
        <taxon>Pseudahrensia</taxon>
    </lineage>
</organism>
<dbReference type="SUPFAM" id="SSF55729">
    <property type="entry name" value="Acyl-CoA N-acyltransferases (Nat)"/>
    <property type="match status" value="1"/>
</dbReference>
<keyword evidence="4 5" id="KW-0071">Autoinducer synthesis</keyword>
<dbReference type="Pfam" id="PF00765">
    <property type="entry name" value="Autoind_synth"/>
    <property type="match status" value="1"/>
</dbReference>
<dbReference type="PANTHER" id="PTHR39322">
    <property type="entry name" value="ACYL-HOMOSERINE-LACTONE SYNTHASE"/>
    <property type="match status" value="1"/>
</dbReference>
<evidence type="ECO:0000256" key="4">
    <source>
        <dbReference type="ARBA" id="ARBA00022929"/>
    </source>
</evidence>
<dbReference type="InterPro" id="IPR016181">
    <property type="entry name" value="Acyl_CoA_acyltransferase"/>
</dbReference>
<dbReference type="InterPro" id="IPR001690">
    <property type="entry name" value="Autoind_synthase"/>
</dbReference>
<protein>
    <recommendedName>
        <fullName evidence="6">Acyl-homoserine-lactone synthase</fullName>
        <ecNumber evidence="6">2.3.1.184</ecNumber>
    </recommendedName>
    <alternativeName>
        <fullName evidence="6">Autoinducer synthesis protein</fullName>
    </alternativeName>
</protein>
<dbReference type="EMBL" id="JBHTJV010000005">
    <property type="protein sequence ID" value="MFD0916445.1"/>
    <property type="molecule type" value="Genomic_DNA"/>
</dbReference>
<evidence type="ECO:0000256" key="2">
    <source>
        <dbReference type="ARBA" id="ARBA00022679"/>
    </source>
</evidence>
<proteinExistence type="inferred from homology"/>